<dbReference type="EMBL" id="SBJO01000993">
    <property type="protein sequence ID" value="KAF9752797.1"/>
    <property type="molecule type" value="Genomic_DNA"/>
</dbReference>
<feature type="non-terminal residue" evidence="1">
    <location>
        <position position="120"/>
    </location>
</feature>
<comment type="caution">
    <text evidence="1">The sequence shown here is derived from an EMBL/GenBank/DDBJ whole genome shotgun (WGS) entry which is preliminary data.</text>
</comment>
<sequence length="120" mass="14332">MIIADIIVCPVHSRKITWSTRSARWIKRYLRLSLNDVSGLNLNEVYETIKKVFVGRKSYAKSTSSKFREYLKLKKLNCKVLLKEIKERDLMKFVLLRIGRIVWTNELVARKIIDDRYKDR</sequence>
<accession>A0A9P6GWB1</accession>
<evidence type="ECO:0000313" key="1">
    <source>
        <dbReference type="EMBL" id="KAF9752797.1"/>
    </source>
</evidence>
<dbReference type="AlphaFoldDB" id="A0A9P6GWB1"/>
<gene>
    <name evidence="1" type="ORF">NGRA_3395</name>
</gene>
<reference evidence="1 2" key="1">
    <citation type="journal article" date="2020" name="Genome Biol. Evol.">
        <title>Comparative genomics of strictly vertically transmitted, feminizing microsporidia endosymbionts of amphipod crustaceans.</title>
        <authorList>
            <person name="Cormier A."/>
            <person name="Chebbi M.A."/>
            <person name="Giraud I."/>
            <person name="Wattier R."/>
            <person name="Teixeira M."/>
            <person name="Gilbert C."/>
            <person name="Rigaud T."/>
            <person name="Cordaux R."/>
        </authorList>
    </citation>
    <scope>NUCLEOTIDE SEQUENCE [LARGE SCALE GENOMIC DNA]</scope>
    <source>
        <strain evidence="1 2">Ou3-Ou53</strain>
    </source>
</reference>
<dbReference type="Proteomes" id="UP000740883">
    <property type="component" value="Unassembled WGS sequence"/>
</dbReference>
<evidence type="ECO:0000313" key="2">
    <source>
        <dbReference type="Proteomes" id="UP000740883"/>
    </source>
</evidence>
<name>A0A9P6GWB1_9MICR</name>
<organism evidence="1 2">
    <name type="scientific">Nosema granulosis</name>
    <dbReference type="NCBI Taxonomy" id="83296"/>
    <lineage>
        <taxon>Eukaryota</taxon>
        <taxon>Fungi</taxon>
        <taxon>Fungi incertae sedis</taxon>
        <taxon>Microsporidia</taxon>
        <taxon>Nosematidae</taxon>
        <taxon>Nosema</taxon>
    </lineage>
</organism>
<protein>
    <submittedName>
        <fullName evidence="1">Uncharacterized protein</fullName>
    </submittedName>
</protein>
<proteinExistence type="predicted"/>
<keyword evidence="2" id="KW-1185">Reference proteome</keyword>